<reference evidence="5 6" key="2">
    <citation type="submission" date="2019-03" db="EMBL/GenBank/DDBJ databases">
        <title>Genomic Encyclopedia of Type Strains, Phase IV (KMG-IV): sequencing the most valuable type-strain genomes for metagenomic binning, comparative biology and taxonomic classification.</title>
        <authorList>
            <person name="Goeker M."/>
        </authorList>
    </citation>
    <scope>NUCLEOTIDE SEQUENCE [LARGE SCALE GENOMIC DNA]</scope>
    <source>
        <strain evidence="5 6">DSM 103426</strain>
    </source>
</reference>
<dbReference type="AlphaFoldDB" id="A0A4R3JP44"/>
<accession>A0A4R3JP44</accession>
<evidence type="ECO:0000256" key="1">
    <source>
        <dbReference type="ARBA" id="ARBA00023125"/>
    </source>
</evidence>
<dbReference type="EMBL" id="BHEO01000002">
    <property type="protein sequence ID" value="GBU03854.1"/>
    <property type="molecule type" value="Genomic_DNA"/>
</dbReference>
<keyword evidence="1 5" id="KW-0238">DNA-binding</keyword>
<dbReference type="PANTHER" id="PTHR30204">
    <property type="entry name" value="REDOX-CYCLING DRUG-SENSING TRANSCRIPTIONAL ACTIVATOR SOXR"/>
    <property type="match status" value="1"/>
</dbReference>
<dbReference type="GO" id="GO:0003677">
    <property type="term" value="F:DNA binding"/>
    <property type="evidence" value="ECO:0007669"/>
    <property type="project" value="UniProtKB-KW"/>
</dbReference>
<protein>
    <submittedName>
        <fullName evidence="5">DNA-binding transcriptional MerR regulator</fullName>
    </submittedName>
</protein>
<evidence type="ECO:0000313" key="7">
    <source>
        <dbReference type="Proteomes" id="UP000702954"/>
    </source>
</evidence>
<dbReference type="Proteomes" id="UP000294613">
    <property type="component" value="Unassembled WGS sequence"/>
</dbReference>
<dbReference type="InterPro" id="IPR000551">
    <property type="entry name" value="MerR-type_HTH_dom"/>
</dbReference>
<keyword evidence="7" id="KW-1185">Reference proteome</keyword>
<dbReference type="InterPro" id="IPR047057">
    <property type="entry name" value="MerR_fam"/>
</dbReference>
<reference evidence="4 7" key="1">
    <citation type="journal article" date="2018" name="Int. J. Syst. Evol. Microbiol.">
        <title>Draft Genome Sequence of Faecalimonas umbilicata JCM 30896T, an Acetate-Producing Bacterium Isolated from Human Feces.</title>
        <authorList>
            <person name="Sakamoto M."/>
            <person name="Ikeyama N."/>
            <person name="Yuki M."/>
            <person name="Ohkuma M."/>
        </authorList>
    </citation>
    <scope>NUCLEOTIDE SEQUENCE [LARGE SCALE GENOMIC DNA]</scope>
    <source>
        <strain evidence="4 7">EGH7</strain>
    </source>
</reference>
<dbReference type="Pfam" id="PF13411">
    <property type="entry name" value="MerR_1"/>
    <property type="match status" value="1"/>
</dbReference>
<dbReference type="Gene3D" id="1.10.1660.10">
    <property type="match status" value="1"/>
</dbReference>
<name>A0A4R3JP44_9FIRM</name>
<dbReference type="PROSITE" id="PS50937">
    <property type="entry name" value="HTH_MERR_2"/>
    <property type="match status" value="1"/>
</dbReference>
<dbReference type="RefSeq" id="WP_116441057.1">
    <property type="nucleotide sequence ID" value="NZ_BHEO01000002.1"/>
</dbReference>
<dbReference type="Proteomes" id="UP000702954">
    <property type="component" value="Unassembled WGS sequence"/>
</dbReference>
<proteinExistence type="predicted"/>
<feature type="domain" description="HTH merR-type" evidence="3">
    <location>
        <begin position="5"/>
        <end position="73"/>
    </location>
</feature>
<feature type="region of interest" description="Disordered" evidence="2">
    <location>
        <begin position="82"/>
        <end position="104"/>
    </location>
</feature>
<dbReference type="EMBL" id="SLZV01000010">
    <property type="protein sequence ID" value="TCS68238.1"/>
    <property type="molecule type" value="Genomic_DNA"/>
</dbReference>
<evidence type="ECO:0000313" key="6">
    <source>
        <dbReference type="Proteomes" id="UP000294613"/>
    </source>
</evidence>
<sequence>MGEVHYMISEAAKRVGVEAHVLRYWEEELDLPIGRTEMGHRYYTEDDIRLFHCIKDLKEQSMQLRELKTVIPELKKAREQKKKKLAEMEERENSRMSQTEGQLVKAQPEVVDTDKFLQVQSFIGEALQKVIVENNTKLAQEVSHTVTKNVLGEMETLFHLKEQKEEEHYRKLDSLIRQQQQIRRESVKVSPVGKLRKLLEG</sequence>
<dbReference type="PANTHER" id="PTHR30204:SF96">
    <property type="entry name" value="CHROMOSOME-ANCHORING PROTEIN RACA"/>
    <property type="match status" value="1"/>
</dbReference>
<evidence type="ECO:0000259" key="3">
    <source>
        <dbReference type="PROSITE" id="PS50937"/>
    </source>
</evidence>
<evidence type="ECO:0000313" key="5">
    <source>
        <dbReference type="EMBL" id="TCS68238.1"/>
    </source>
</evidence>
<dbReference type="SUPFAM" id="SSF46955">
    <property type="entry name" value="Putative DNA-binding domain"/>
    <property type="match status" value="1"/>
</dbReference>
<comment type="caution">
    <text evidence="5">The sequence shown here is derived from an EMBL/GenBank/DDBJ whole genome shotgun (WGS) entry which is preliminary data.</text>
</comment>
<dbReference type="InterPro" id="IPR009061">
    <property type="entry name" value="DNA-bd_dom_put_sf"/>
</dbReference>
<dbReference type="GO" id="GO:0003700">
    <property type="term" value="F:DNA-binding transcription factor activity"/>
    <property type="evidence" value="ECO:0007669"/>
    <property type="project" value="InterPro"/>
</dbReference>
<evidence type="ECO:0000313" key="4">
    <source>
        <dbReference type="EMBL" id="GBU03854.1"/>
    </source>
</evidence>
<organism evidence="5 6">
    <name type="scientific">Faecalimonas umbilicata</name>
    <dbReference type="NCBI Taxonomy" id="1912855"/>
    <lineage>
        <taxon>Bacteria</taxon>
        <taxon>Bacillati</taxon>
        <taxon>Bacillota</taxon>
        <taxon>Clostridia</taxon>
        <taxon>Lachnospirales</taxon>
        <taxon>Lachnospiraceae</taxon>
        <taxon>Faecalimonas</taxon>
    </lineage>
</organism>
<dbReference type="SMART" id="SM00422">
    <property type="entry name" value="HTH_MERR"/>
    <property type="match status" value="1"/>
</dbReference>
<gene>
    <name evidence="5" type="ORF">EDD74_11066</name>
    <name evidence="4" type="ORF">FAEUMB_03950</name>
</gene>
<evidence type="ECO:0000256" key="2">
    <source>
        <dbReference type="SAM" id="MobiDB-lite"/>
    </source>
</evidence>
<feature type="compositionally biased region" description="Basic and acidic residues" evidence="2">
    <location>
        <begin position="85"/>
        <end position="94"/>
    </location>
</feature>